<reference evidence="3 4" key="1">
    <citation type="submission" date="2015-08" db="EMBL/GenBank/DDBJ databases">
        <authorList>
            <person name="Babu N.S."/>
            <person name="Beckwith C.J."/>
            <person name="Beseler K.G."/>
            <person name="Brison A."/>
            <person name="Carone J.V."/>
            <person name="Caskin T.P."/>
            <person name="Diamond M."/>
            <person name="Durham M.E."/>
            <person name="Foxe J.M."/>
            <person name="Go M."/>
            <person name="Henderson B.A."/>
            <person name="Jones I.B."/>
            <person name="McGettigan J.A."/>
            <person name="Micheletti S.J."/>
            <person name="Nasrallah M.E."/>
            <person name="Ortiz D."/>
            <person name="Piller C.R."/>
            <person name="Privatt S.R."/>
            <person name="Schneider S.L."/>
            <person name="Sharp S."/>
            <person name="Smith T.C."/>
            <person name="Stanton J.D."/>
            <person name="Ullery H.E."/>
            <person name="Wilson R.J."/>
            <person name="Serrano M.G."/>
            <person name="Buck G."/>
            <person name="Lee V."/>
            <person name="Wang Y."/>
            <person name="Carvalho R."/>
            <person name="Voegtly L."/>
            <person name="Shi R."/>
            <person name="Duckworth R."/>
            <person name="Johnson A."/>
            <person name="Loviza R."/>
            <person name="Walstead R."/>
            <person name="Shah Z."/>
            <person name="Kiflezghi M."/>
            <person name="Wade K."/>
            <person name="Ball S.L."/>
            <person name="Bradley K.W."/>
            <person name="Asai D.J."/>
            <person name="Bowman C.A."/>
            <person name="Russell D.A."/>
            <person name="Pope W.H."/>
            <person name="Jacobs-Sera D."/>
            <person name="Hendrix R.W."/>
            <person name="Hatfull G.F."/>
        </authorList>
    </citation>
    <scope>NUCLEOTIDE SEQUENCE [LARGE SCALE GENOMIC DNA]</scope>
    <source>
        <strain evidence="3 4">DSM 27648</strain>
    </source>
</reference>
<gene>
    <name evidence="3" type="ORF">AKJ09_08032</name>
</gene>
<name>A0A0K1Q6M9_9BACT</name>
<dbReference type="InterPro" id="IPR007069">
    <property type="entry name" value="Transposase_32"/>
</dbReference>
<evidence type="ECO:0000259" key="1">
    <source>
        <dbReference type="Pfam" id="PF04986"/>
    </source>
</evidence>
<dbReference type="STRING" id="1391654.AKJ09_08032"/>
<accession>A0A0K1Q6M9</accession>
<dbReference type="AlphaFoldDB" id="A0A0K1Q6M9"/>
<keyword evidence="4" id="KW-1185">Reference proteome</keyword>
<sequence length="182" mass="20205">MRCNKSEYAKGKGVFRIRSQAAARGFVQAGCETCEHDLLVAFRCKLRGICPSCTGRRMANTAALLDDRVLPAVPLPQWGLSLPFDLLAVAAFDAKVLRALVLHFVFAIEFCCRAWAKRAAVARRREARGGAVTFVQRFGSSLNLNVHFHVVVLDRVYVREADGQLVRCRRRPGLAVLPRSHG</sequence>
<protein>
    <submittedName>
        <fullName evidence="3">Transposon-like protein</fullName>
    </submittedName>
</protein>
<evidence type="ECO:0000313" key="3">
    <source>
        <dbReference type="EMBL" id="AKV01369.1"/>
    </source>
</evidence>
<organism evidence="3 4">
    <name type="scientific">Labilithrix luteola</name>
    <dbReference type="NCBI Taxonomy" id="1391654"/>
    <lineage>
        <taxon>Bacteria</taxon>
        <taxon>Pseudomonadati</taxon>
        <taxon>Myxococcota</taxon>
        <taxon>Polyangia</taxon>
        <taxon>Polyangiales</taxon>
        <taxon>Labilitrichaceae</taxon>
        <taxon>Labilithrix</taxon>
    </lineage>
</organism>
<dbReference type="InterPro" id="IPR026889">
    <property type="entry name" value="Zn_Tnp"/>
</dbReference>
<dbReference type="Pfam" id="PF04986">
    <property type="entry name" value="Y2_Tnp"/>
    <property type="match status" value="1"/>
</dbReference>
<dbReference type="GO" id="GO:0004803">
    <property type="term" value="F:transposase activity"/>
    <property type="evidence" value="ECO:0007669"/>
    <property type="project" value="InterPro"/>
</dbReference>
<dbReference type="GO" id="GO:0006313">
    <property type="term" value="P:DNA transposition"/>
    <property type="evidence" value="ECO:0007669"/>
    <property type="project" value="InterPro"/>
</dbReference>
<dbReference type="EMBL" id="CP012333">
    <property type="protein sequence ID" value="AKV01369.1"/>
    <property type="molecule type" value="Genomic_DNA"/>
</dbReference>
<proteinExistence type="predicted"/>
<evidence type="ECO:0000259" key="2">
    <source>
        <dbReference type="Pfam" id="PF14319"/>
    </source>
</evidence>
<feature type="domain" description="Transposase IS801/IS1294" evidence="1">
    <location>
        <begin position="130"/>
        <end position="157"/>
    </location>
</feature>
<feature type="domain" description="Transposase zinc-binding" evidence="2">
    <location>
        <begin position="20"/>
        <end position="80"/>
    </location>
</feature>
<dbReference type="Proteomes" id="UP000064967">
    <property type="component" value="Chromosome"/>
</dbReference>
<dbReference type="GO" id="GO:0003677">
    <property type="term" value="F:DNA binding"/>
    <property type="evidence" value="ECO:0007669"/>
    <property type="project" value="InterPro"/>
</dbReference>
<dbReference type="Pfam" id="PF14319">
    <property type="entry name" value="Zn_Tnp_IS91"/>
    <property type="match status" value="1"/>
</dbReference>
<dbReference type="KEGG" id="llu:AKJ09_08032"/>
<evidence type="ECO:0000313" key="4">
    <source>
        <dbReference type="Proteomes" id="UP000064967"/>
    </source>
</evidence>